<dbReference type="EMBL" id="FXTH01000009">
    <property type="protein sequence ID" value="SMO68330.1"/>
    <property type="molecule type" value="Genomic_DNA"/>
</dbReference>
<sequence length="33" mass="3655">MDTGDMIAGEDRLTIGMSINTITLTIHKTIYND</sequence>
<name>A0A521DBN6_9BACT</name>
<reference evidence="1 2" key="1">
    <citation type="submission" date="2017-05" db="EMBL/GenBank/DDBJ databases">
        <authorList>
            <person name="Varghese N."/>
            <person name="Submissions S."/>
        </authorList>
    </citation>
    <scope>NUCLEOTIDE SEQUENCE [LARGE SCALE GENOMIC DNA]</scope>
    <source>
        <strain evidence="1 2">DSM 21194</strain>
    </source>
</reference>
<protein>
    <submittedName>
        <fullName evidence="1">Uncharacterized protein</fullName>
    </submittedName>
</protein>
<evidence type="ECO:0000313" key="2">
    <source>
        <dbReference type="Proteomes" id="UP000317593"/>
    </source>
</evidence>
<dbReference type="Proteomes" id="UP000317593">
    <property type="component" value="Unassembled WGS sequence"/>
</dbReference>
<evidence type="ECO:0000313" key="1">
    <source>
        <dbReference type="EMBL" id="SMO68330.1"/>
    </source>
</evidence>
<dbReference type="AlphaFoldDB" id="A0A521DBN6"/>
<keyword evidence="2" id="KW-1185">Reference proteome</keyword>
<accession>A0A521DBN6</accession>
<gene>
    <name evidence="1" type="ORF">SAMN06265218_10947</name>
</gene>
<organism evidence="1 2">
    <name type="scientific">Fodinibius sediminis</name>
    <dbReference type="NCBI Taxonomy" id="1214077"/>
    <lineage>
        <taxon>Bacteria</taxon>
        <taxon>Pseudomonadati</taxon>
        <taxon>Balneolota</taxon>
        <taxon>Balneolia</taxon>
        <taxon>Balneolales</taxon>
        <taxon>Balneolaceae</taxon>
        <taxon>Fodinibius</taxon>
    </lineage>
</organism>
<proteinExistence type="predicted"/>